<organism evidence="3 4">
    <name type="scientific">Helianthus annuus</name>
    <name type="common">Common sunflower</name>
    <dbReference type="NCBI Taxonomy" id="4232"/>
    <lineage>
        <taxon>Eukaryota</taxon>
        <taxon>Viridiplantae</taxon>
        <taxon>Streptophyta</taxon>
        <taxon>Embryophyta</taxon>
        <taxon>Tracheophyta</taxon>
        <taxon>Spermatophyta</taxon>
        <taxon>Magnoliopsida</taxon>
        <taxon>eudicotyledons</taxon>
        <taxon>Gunneridae</taxon>
        <taxon>Pentapetalae</taxon>
        <taxon>asterids</taxon>
        <taxon>campanulids</taxon>
        <taxon>Asterales</taxon>
        <taxon>Asteraceae</taxon>
        <taxon>Asteroideae</taxon>
        <taxon>Heliantheae alliance</taxon>
        <taxon>Heliantheae</taxon>
        <taxon>Helianthus</taxon>
    </lineage>
</organism>
<dbReference type="PROSITE" id="PS51257">
    <property type="entry name" value="PROKAR_LIPOPROTEIN"/>
    <property type="match status" value="1"/>
</dbReference>
<proteinExistence type="predicted"/>
<protein>
    <submittedName>
        <fullName evidence="3">Uncharacterized protein</fullName>
    </submittedName>
</protein>
<dbReference type="EMBL" id="CM007893">
    <property type="protein sequence ID" value="OTG27601.1"/>
    <property type="molecule type" value="Genomic_DNA"/>
</dbReference>
<dbReference type="EMBL" id="MNCJ02000319">
    <property type="protein sequence ID" value="KAF5808755.1"/>
    <property type="molecule type" value="Genomic_DNA"/>
</dbReference>
<dbReference type="AlphaFoldDB" id="A0A251UZ31"/>
<sequence>MRIIQILNTLYLWLLLNSQHIVPIVSYSCIWKGEGIGTSPKSKDTPPLAAPYNAMRVV</sequence>
<gene>
    <name evidence="3" type="ORF">HannXRQ_Chr04g0101831</name>
    <name evidence="2" type="ORF">HanXRQr2_Chr04g0149161</name>
</gene>
<reference evidence="2 4" key="1">
    <citation type="journal article" date="2017" name="Nature">
        <title>The sunflower genome provides insights into oil metabolism, flowering and Asterid evolution.</title>
        <authorList>
            <person name="Badouin H."/>
            <person name="Gouzy J."/>
            <person name="Grassa C.J."/>
            <person name="Murat F."/>
            <person name="Staton S.E."/>
            <person name="Cottret L."/>
            <person name="Lelandais-Briere C."/>
            <person name="Owens G.L."/>
            <person name="Carrere S."/>
            <person name="Mayjonade B."/>
            <person name="Legrand L."/>
            <person name="Gill N."/>
            <person name="Kane N.C."/>
            <person name="Bowers J.E."/>
            <person name="Hubner S."/>
            <person name="Bellec A."/>
            <person name="Berard A."/>
            <person name="Berges H."/>
            <person name="Blanchet N."/>
            <person name="Boniface M.C."/>
            <person name="Brunel D."/>
            <person name="Catrice O."/>
            <person name="Chaidir N."/>
            <person name="Claudel C."/>
            <person name="Donnadieu C."/>
            <person name="Faraut T."/>
            <person name="Fievet G."/>
            <person name="Helmstetter N."/>
            <person name="King M."/>
            <person name="Knapp S.J."/>
            <person name="Lai Z."/>
            <person name="Le Paslier M.C."/>
            <person name="Lippi Y."/>
            <person name="Lorenzon L."/>
            <person name="Mandel J.R."/>
            <person name="Marage G."/>
            <person name="Marchand G."/>
            <person name="Marquand E."/>
            <person name="Bret-Mestries E."/>
            <person name="Morien E."/>
            <person name="Nambeesan S."/>
            <person name="Nguyen T."/>
            <person name="Pegot-Espagnet P."/>
            <person name="Pouilly N."/>
            <person name="Raftis F."/>
            <person name="Sallet E."/>
            <person name="Schiex T."/>
            <person name="Thomas J."/>
            <person name="Vandecasteele C."/>
            <person name="Vares D."/>
            <person name="Vear F."/>
            <person name="Vautrin S."/>
            <person name="Crespi M."/>
            <person name="Mangin B."/>
            <person name="Burke J.M."/>
            <person name="Salse J."/>
            <person name="Munos S."/>
            <person name="Vincourt P."/>
            <person name="Rieseberg L.H."/>
            <person name="Langlade N.B."/>
        </authorList>
    </citation>
    <scope>NUCLEOTIDE SEQUENCE [LARGE SCALE GENOMIC DNA]</scope>
    <source>
        <strain evidence="4">cv. SF193</strain>
        <tissue evidence="2">Leaves</tissue>
    </source>
</reference>
<keyword evidence="1" id="KW-0732">Signal</keyword>
<feature type="chain" id="PRO_5013123664" evidence="1">
    <location>
        <begin position="19"/>
        <end position="58"/>
    </location>
</feature>
<accession>A0A251UZ31</accession>
<dbReference type="Proteomes" id="UP000215914">
    <property type="component" value="Chromosome 4"/>
</dbReference>
<dbReference type="Gramene" id="mRNA:HanXRQr2_Chr04g0149161">
    <property type="protein sequence ID" value="CDS:HanXRQr2_Chr04g0149161.1"/>
    <property type="gene ID" value="HanXRQr2_Chr04g0149161"/>
</dbReference>
<evidence type="ECO:0000313" key="3">
    <source>
        <dbReference type="EMBL" id="OTG27601.1"/>
    </source>
</evidence>
<feature type="signal peptide" evidence="1">
    <location>
        <begin position="1"/>
        <end position="18"/>
    </location>
</feature>
<dbReference type="InParanoid" id="A0A251UZ31"/>
<reference evidence="2" key="3">
    <citation type="submission" date="2020-06" db="EMBL/GenBank/DDBJ databases">
        <title>Helianthus annuus Genome sequencing and assembly Release 2.</title>
        <authorList>
            <person name="Gouzy J."/>
            <person name="Langlade N."/>
            <person name="Munos S."/>
        </authorList>
    </citation>
    <scope>NUCLEOTIDE SEQUENCE</scope>
    <source>
        <tissue evidence="2">Leaves</tissue>
    </source>
</reference>
<keyword evidence="4" id="KW-1185">Reference proteome</keyword>
<name>A0A251UZ31_HELAN</name>
<evidence type="ECO:0000313" key="4">
    <source>
        <dbReference type="Proteomes" id="UP000215914"/>
    </source>
</evidence>
<reference evidence="3" key="2">
    <citation type="submission" date="2017-02" db="EMBL/GenBank/DDBJ databases">
        <title>Sunflower complete genome.</title>
        <authorList>
            <person name="Langlade N."/>
            <person name="Munos S."/>
        </authorList>
    </citation>
    <scope>NUCLEOTIDE SEQUENCE [LARGE SCALE GENOMIC DNA]</scope>
    <source>
        <tissue evidence="3">Leaves</tissue>
    </source>
</reference>
<evidence type="ECO:0000313" key="2">
    <source>
        <dbReference type="EMBL" id="KAF5808755.1"/>
    </source>
</evidence>
<evidence type="ECO:0000256" key="1">
    <source>
        <dbReference type="SAM" id="SignalP"/>
    </source>
</evidence>